<dbReference type="EMBL" id="JANFNG010000001">
    <property type="protein sequence ID" value="MCQ4079361.1"/>
    <property type="molecule type" value="Genomic_DNA"/>
</dbReference>
<dbReference type="RefSeq" id="WP_255918206.1">
    <property type="nucleotide sequence ID" value="NZ_JANFNG010000001.1"/>
</dbReference>
<comment type="caution">
    <text evidence="2">The sequence shown here is derived from an EMBL/GenBank/DDBJ whole genome shotgun (WGS) entry which is preliminary data.</text>
</comment>
<sequence length="48" mass="5119">MLIRIRYRCHGGGPALGALKNEVMMPNAPALSDGSPERARVDQGILDA</sequence>
<accession>A0ABT1PNV8</accession>
<keyword evidence="3" id="KW-1185">Reference proteome</keyword>
<name>A0ABT1PNV8_9ACTN</name>
<gene>
    <name evidence="2" type="ORF">NGB36_01750</name>
</gene>
<reference evidence="2" key="1">
    <citation type="submission" date="2022-06" db="EMBL/GenBank/DDBJ databases">
        <title>Draft genome sequence of Streptomyces sp. RB6PN25 isolated from peat swamp forest in Thailand.</title>
        <authorList>
            <person name="Duangmal K."/>
            <person name="Klaysubun C."/>
        </authorList>
    </citation>
    <scope>NUCLEOTIDE SEQUENCE</scope>
    <source>
        <strain evidence="2">RB6PN25</strain>
    </source>
</reference>
<evidence type="ECO:0000256" key="1">
    <source>
        <dbReference type="SAM" id="MobiDB-lite"/>
    </source>
</evidence>
<organism evidence="2 3">
    <name type="scientific">Streptomyces humicola</name>
    <dbReference type="NCBI Taxonomy" id="2953240"/>
    <lineage>
        <taxon>Bacteria</taxon>
        <taxon>Bacillati</taxon>
        <taxon>Actinomycetota</taxon>
        <taxon>Actinomycetes</taxon>
        <taxon>Kitasatosporales</taxon>
        <taxon>Streptomycetaceae</taxon>
        <taxon>Streptomyces</taxon>
    </lineage>
</organism>
<dbReference type="Proteomes" id="UP001057702">
    <property type="component" value="Unassembled WGS sequence"/>
</dbReference>
<evidence type="ECO:0000313" key="3">
    <source>
        <dbReference type="Proteomes" id="UP001057702"/>
    </source>
</evidence>
<feature type="region of interest" description="Disordered" evidence="1">
    <location>
        <begin position="27"/>
        <end position="48"/>
    </location>
</feature>
<protein>
    <submittedName>
        <fullName evidence="2">Uncharacterized protein</fullName>
    </submittedName>
</protein>
<evidence type="ECO:0000313" key="2">
    <source>
        <dbReference type="EMBL" id="MCQ4079361.1"/>
    </source>
</evidence>
<proteinExistence type="predicted"/>